<keyword evidence="2" id="KW-1185">Reference proteome</keyword>
<evidence type="ECO:0008006" key="3">
    <source>
        <dbReference type="Google" id="ProtNLM"/>
    </source>
</evidence>
<evidence type="ECO:0000313" key="1">
    <source>
        <dbReference type="EMBL" id="PCD02806.1"/>
    </source>
</evidence>
<dbReference type="RefSeq" id="WP_096344184.1">
    <property type="nucleotide sequence ID" value="NZ_NWMW01000002.1"/>
</dbReference>
<sequence length="144" mass="15587">MLAGSLLLAAQVVPEGRTFSCTPERVWDGDGPLWCKEGPRVRLAGIAAREINGSCRANQPCPRASAERARDALVRLVGKPTGRSREGHVIVAGSRLTCRSDGNGRGNRTAAWCTSPQIGDLSCAMVKSGTVVKWARYWRTHLCR</sequence>
<protein>
    <recommendedName>
        <fullName evidence="3">Nuclease</fullName>
    </recommendedName>
</protein>
<dbReference type="InterPro" id="IPR035437">
    <property type="entry name" value="SNase_OB-fold_sf"/>
</dbReference>
<dbReference type="Proteomes" id="UP000218366">
    <property type="component" value="Unassembled WGS sequence"/>
</dbReference>
<reference evidence="1 2" key="1">
    <citation type="submission" date="2017-09" db="EMBL/GenBank/DDBJ databases">
        <title>Sphingomonas spermidinifaciens 9NM-10, whole genome shotgun sequence.</title>
        <authorList>
            <person name="Feng G."/>
            <person name="Zhu H."/>
        </authorList>
    </citation>
    <scope>NUCLEOTIDE SEQUENCE [LARGE SCALE GENOMIC DNA]</scope>
    <source>
        <strain evidence="1 2">9NM-10</strain>
    </source>
</reference>
<dbReference type="AlphaFoldDB" id="A0A2A4B582"/>
<gene>
    <name evidence="1" type="ORF">COC42_12405</name>
</gene>
<dbReference type="Gene3D" id="2.40.50.90">
    <property type="match status" value="1"/>
</dbReference>
<dbReference type="EMBL" id="NWMW01000002">
    <property type="protein sequence ID" value="PCD02806.1"/>
    <property type="molecule type" value="Genomic_DNA"/>
</dbReference>
<name>A0A2A4B582_9SPHN</name>
<evidence type="ECO:0000313" key="2">
    <source>
        <dbReference type="Proteomes" id="UP000218366"/>
    </source>
</evidence>
<dbReference type="SUPFAM" id="SSF50199">
    <property type="entry name" value="Staphylococcal nuclease"/>
    <property type="match status" value="1"/>
</dbReference>
<dbReference type="OrthoDB" id="7206106at2"/>
<proteinExistence type="predicted"/>
<accession>A0A2A4B582</accession>
<comment type="caution">
    <text evidence="1">The sequence shown here is derived from an EMBL/GenBank/DDBJ whole genome shotgun (WGS) entry which is preliminary data.</text>
</comment>
<organism evidence="1 2">
    <name type="scientific">Sphingomonas spermidinifaciens</name>
    <dbReference type="NCBI Taxonomy" id="1141889"/>
    <lineage>
        <taxon>Bacteria</taxon>
        <taxon>Pseudomonadati</taxon>
        <taxon>Pseudomonadota</taxon>
        <taxon>Alphaproteobacteria</taxon>
        <taxon>Sphingomonadales</taxon>
        <taxon>Sphingomonadaceae</taxon>
        <taxon>Sphingomonas</taxon>
    </lineage>
</organism>